<evidence type="ECO:0000313" key="13">
    <source>
        <dbReference type="EMBL" id="EDZ68878.1"/>
    </source>
</evidence>
<feature type="compositionally biased region" description="Basic residues" evidence="11">
    <location>
        <begin position="260"/>
        <end position="274"/>
    </location>
</feature>
<evidence type="ECO:0000256" key="12">
    <source>
        <dbReference type="SAM" id="Phobius"/>
    </source>
</evidence>
<evidence type="ECO:0000256" key="3">
    <source>
        <dbReference type="ARBA" id="ARBA00021257"/>
    </source>
</evidence>
<evidence type="ECO:0000256" key="6">
    <source>
        <dbReference type="ARBA" id="ARBA00022824"/>
    </source>
</evidence>
<comment type="similarity">
    <text evidence="2">Belongs to the SEC62 family.</text>
</comment>
<dbReference type="PANTHER" id="PTHR12443:SF9">
    <property type="entry name" value="TRANSLOCATION PROTEIN SEC62"/>
    <property type="match status" value="1"/>
</dbReference>
<evidence type="ECO:0000256" key="11">
    <source>
        <dbReference type="SAM" id="MobiDB-lite"/>
    </source>
</evidence>
<dbReference type="NCBIfam" id="TIGR00869">
    <property type="entry name" value="sec62"/>
    <property type="match status" value="1"/>
</dbReference>
<evidence type="ECO:0000256" key="1">
    <source>
        <dbReference type="ARBA" id="ARBA00004477"/>
    </source>
</evidence>
<evidence type="ECO:0000256" key="8">
    <source>
        <dbReference type="ARBA" id="ARBA00022989"/>
    </source>
</evidence>
<dbReference type="SMR" id="B5VT67"/>
<keyword evidence="4" id="KW-0813">Transport</keyword>
<accession>B5VT67</accession>
<keyword evidence="10 12" id="KW-0472">Membrane</keyword>
<feature type="region of interest" description="Disordered" evidence="11">
    <location>
        <begin position="260"/>
        <end position="283"/>
    </location>
</feature>
<evidence type="ECO:0000256" key="4">
    <source>
        <dbReference type="ARBA" id="ARBA00022448"/>
    </source>
</evidence>
<dbReference type="InterPro" id="IPR004728">
    <property type="entry name" value="Sec62"/>
</dbReference>
<dbReference type="OrthoDB" id="200187at2759"/>
<dbReference type="GO" id="GO:0031204">
    <property type="term" value="P:post-translational protein targeting to membrane, translocation"/>
    <property type="evidence" value="ECO:0007669"/>
    <property type="project" value="TreeGrafter"/>
</dbReference>
<evidence type="ECO:0000256" key="2">
    <source>
        <dbReference type="ARBA" id="ARBA00010604"/>
    </source>
</evidence>
<evidence type="ECO:0000256" key="10">
    <source>
        <dbReference type="ARBA" id="ARBA00023136"/>
    </source>
</evidence>
<dbReference type="InterPro" id="IPR011553">
    <property type="entry name" value="Sec62_asco"/>
</dbReference>
<evidence type="ECO:0000256" key="7">
    <source>
        <dbReference type="ARBA" id="ARBA00022927"/>
    </source>
</evidence>
<feature type="transmembrane region" description="Helical" evidence="12">
    <location>
        <begin position="159"/>
        <end position="178"/>
    </location>
</feature>
<comment type="subcellular location">
    <subcellularLocation>
        <location evidence="1">Endoplasmic reticulum membrane</location>
        <topology evidence="1">Multi-pass membrane protein</topology>
    </subcellularLocation>
</comment>
<dbReference type="PANTHER" id="PTHR12443">
    <property type="entry name" value="TRANSLOCATION PROTEIN SEC62"/>
    <property type="match status" value="1"/>
</dbReference>
<dbReference type="Proteomes" id="UP000008988">
    <property type="component" value="Unassembled WGS sequence"/>
</dbReference>
<dbReference type="AlphaFoldDB" id="B5VT67"/>
<protein>
    <recommendedName>
        <fullName evidence="3">Translocation protein SEC62</fullName>
    </recommendedName>
</protein>
<feature type="region of interest" description="Disordered" evidence="11">
    <location>
        <begin position="1"/>
        <end position="21"/>
    </location>
</feature>
<sequence>MVAEQTQENMSAVGPGSNAGASVNGGSATAIATLLRNHKELKQRQGLFQAKQTDFFRYKRFVRALHSEEYANKSARQPEIYPTIPSNKIEDQLKSREIFIQLIKAQMVIPVKKLHSQECKEHGLKPSKDFPHLIVSNKAQLEADEYFVWNYNPRTYMDYLIVIGVVSIILALVCYPLWPRSMRRGSYYVSLGAFGILAGFFAVAILRLILYVLSLIVYKDVGGFWIFPNLFEDCGVLESFKPLYGFGEKDTYSYKKKLKRMKKKQAKRESNKKKAINEKAEQN</sequence>
<evidence type="ECO:0000256" key="9">
    <source>
        <dbReference type="ARBA" id="ARBA00023010"/>
    </source>
</evidence>
<comment type="caution">
    <text evidence="13">The sequence shown here is derived from an EMBL/GenBank/DDBJ whole genome shotgun (WGS) entry which is preliminary data.</text>
</comment>
<keyword evidence="8 12" id="KW-1133">Transmembrane helix</keyword>
<dbReference type="Pfam" id="PF03839">
    <property type="entry name" value="Sec62"/>
    <property type="match status" value="1"/>
</dbReference>
<name>B5VT67_YEAS6</name>
<keyword evidence="6" id="KW-0256">Endoplasmic reticulum</keyword>
<keyword evidence="9" id="KW-0811">Translocation</keyword>
<organism evidence="13 14">
    <name type="scientific">Saccharomyces cerevisiae (strain AWRI1631)</name>
    <name type="common">Baker's yeast</name>
    <dbReference type="NCBI Taxonomy" id="545124"/>
    <lineage>
        <taxon>Eukaryota</taxon>
        <taxon>Fungi</taxon>
        <taxon>Dikarya</taxon>
        <taxon>Ascomycota</taxon>
        <taxon>Saccharomycotina</taxon>
        <taxon>Saccharomycetes</taxon>
        <taxon>Saccharomycetales</taxon>
        <taxon>Saccharomycetaceae</taxon>
        <taxon>Saccharomyces</taxon>
    </lineage>
</organism>
<feature type="compositionally biased region" description="Polar residues" evidence="11">
    <location>
        <begin position="1"/>
        <end position="10"/>
    </location>
</feature>
<evidence type="ECO:0000256" key="5">
    <source>
        <dbReference type="ARBA" id="ARBA00022692"/>
    </source>
</evidence>
<proteinExistence type="inferred from homology"/>
<gene>
    <name evidence="13" type="ORF">AWRI1631_161660</name>
</gene>
<reference evidence="13 14" key="1">
    <citation type="journal article" date="2008" name="FEMS Yeast Res.">
        <title>Comparative genome analysis of a Saccharomyces cerevisiae wine strain.</title>
        <authorList>
            <person name="Borneman A.R."/>
            <person name="Forgan A.H."/>
            <person name="Pretorius I.S."/>
            <person name="Chambers P.J."/>
        </authorList>
    </citation>
    <scope>NUCLEOTIDE SEQUENCE [LARGE SCALE GENOMIC DNA]</scope>
    <source>
        <strain evidence="13 14">AWRI1631</strain>
    </source>
</reference>
<evidence type="ECO:0000313" key="14">
    <source>
        <dbReference type="Proteomes" id="UP000008988"/>
    </source>
</evidence>
<feature type="transmembrane region" description="Helical" evidence="12">
    <location>
        <begin position="190"/>
        <end position="218"/>
    </location>
</feature>
<dbReference type="GO" id="GO:0005789">
    <property type="term" value="C:endoplasmic reticulum membrane"/>
    <property type="evidence" value="ECO:0007669"/>
    <property type="project" value="UniProtKB-SubCell"/>
</dbReference>
<keyword evidence="7" id="KW-0653">Protein transport</keyword>
<dbReference type="EMBL" id="ABSV01002339">
    <property type="protein sequence ID" value="EDZ68878.1"/>
    <property type="molecule type" value="Genomic_DNA"/>
</dbReference>
<keyword evidence="5 12" id="KW-0812">Transmembrane</keyword>